<protein>
    <submittedName>
        <fullName evidence="6">Eukaryotic translation initiation factor 3 subunit C N-terminal domain-containing protein</fullName>
    </submittedName>
</protein>
<dbReference type="Proteomes" id="UP000887564">
    <property type="component" value="Unplaced"/>
</dbReference>
<evidence type="ECO:0000256" key="3">
    <source>
        <dbReference type="ARBA" id="ARBA00022917"/>
    </source>
</evidence>
<dbReference type="PANTHER" id="PTHR13937">
    <property type="entry name" value="EUKARYOTIC TRANSLATION INITATION FACTOR 3, SUBUNIT 8 EIF3S8 -RELATED"/>
    <property type="match status" value="1"/>
</dbReference>
<dbReference type="AlphaFoldDB" id="A0A914RKR2"/>
<keyword evidence="5" id="KW-1185">Reference proteome</keyword>
<sequence>MGGSAEIGLIEKGAADCMCLMPFEELCRVFEKTKAVLARQGMSTPRFYIRILVEIEDFVNEQWEDKESRKTMSKANSKGLTTLRQKIRKYNKDMETEVTAYRAEPDPVGYSSADGEADDDEPVSFVVVFSFFFQLLD</sequence>
<dbReference type="WBParaSite" id="PEQ_0000704201-mRNA-1">
    <property type="protein sequence ID" value="PEQ_0000704201-mRNA-1"/>
    <property type="gene ID" value="PEQ_0000704201"/>
</dbReference>
<evidence type="ECO:0000259" key="4">
    <source>
        <dbReference type="Pfam" id="PF05470"/>
    </source>
</evidence>
<evidence type="ECO:0000256" key="1">
    <source>
        <dbReference type="ARBA" id="ARBA00022490"/>
    </source>
</evidence>
<evidence type="ECO:0000313" key="6">
    <source>
        <dbReference type="WBParaSite" id="PEQ_0000704201-mRNA-1"/>
    </source>
</evidence>
<dbReference type="InterPro" id="IPR008905">
    <property type="entry name" value="EIF3C_N_dom"/>
</dbReference>
<keyword evidence="3" id="KW-0648">Protein biosynthesis</keyword>
<accession>A0A914RKR2</accession>
<dbReference type="GO" id="GO:0003743">
    <property type="term" value="F:translation initiation factor activity"/>
    <property type="evidence" value="ECO:0007669"/>
    <property type="project" value="UniProtKB-KW"/>
</dbReference>
<proteinExistence type="predicted"/>
<feature type="domain" description="Eukaryotic translation initiation factor 3 subunit C N-terminal" evidence="4">
    <location>
        <begin position="19"/>
        <end position="121"/>
    </location>
</feature>
<reference evidence="6" key="1">
    <citation type="submission" date="2022-11" db="UniProtKB">
        <authorList>
            <consortium name="WormBaseParasite"/>
        </authorList>
    </citation>
    <scope>IDENTIFICATION</scope>
</reference>
<dbReference type="GO" id="GO:0031369">
    <property type="term" value="F:translation initiation factor binding"/>
    <property type="evidence" value="ECO:0007669"/>
    <property type="project" value="InterPro"/>
</dbReference>
<dbReference type="GO" id="GO:0005852">
    <property type="term" value="C:eukaryotic translation initiation factor 3 complex"/>
    <property type="evidence" value="ECO:0007669"/>
    <property type="project" value="InterPro"/>
</dbReference>
<dbReference type="GO" id="GO:0003723">
    <property type="term" value="F:RNA binding"/>
    <property type="evidence" value="ECO:0007669"/>
    <property type="project" value="InterPro"/>
</dbReference>
<keyword evidence="2" id="KW-0396">Initiation factor</keyword>
<keyword evidence="1" id="KW-0963">Cytoplasm</keyword>
<organism evidence="5 6">
    <name type="scientific">Parascaris equorum</name>
    <name type="common">Equine roundworm</name>
    <dbReference type="NCBI Taxonomy" id="6256"/>
    <lineage>
        <taxon>Eukaryota</taxon>
        <taxon>Metazoa</taxon>
        <taxon>Ecdysozoa</taxon>
        <taxon>Nematoda</taxon>
        <taxon>Chromadorea</taxon>
        <taxon>Rhabditida</taxon>
        <taxon>Spirurina</taxon>
        <taxon>Ascaridomorpha</taxon>
        <taxon>Ascaridoidea</taxon>
        <taxon>Ascarididae</taxon>
        <taxon>Parascaris</taxon>
    </lineage>
</organism>
<dbReference type="Pfam" id="PF05470">
    <property type="entry name" value="eIF-3c_N"/>
    <property type="match status" value="1"/>
</dbReference>
<evidence type="ECO:0000313" key="5">
    <source>
        <dbReference type="Proteomes" id="UP000887564"/>
    </source>
</evidence>
<dbReference type="PANTHER" id="PTHR13937:SF0">
    <property type="entry name" value="EUKARYOTIC TRANSLATION INITIATION FACTOR 3 SUBUNIT C-RELATED"/>
    <property type="match status" value="1"/>
</dbReference>
<dbReference type="InterPro" id="IPR027516">
    <property type="entry name" value="EIF3C"/>
</dbReference>
<evidence type="ECO:0000256" key="2">
    <source>
        <dbReference type="ARBA" id="ARBA00022540"/>
    </source>
</evidence>
<name>A0A914RKR2_PAREQ</name>